<accession>A0AA86QTA9</accession>
<sequence length="419" mass="49506">MSQLAIRNYNDLQNHFNMSQKLEVIDLQQMQNLLLMNISSEVWVDAEQRNLLFFNREFIEQTQEFIFQERQIMNHHLLSFLSNLTLLNLSRNEISEISSFSKLKNLQTLDLSANKIENISTLKQLTNLTELNIQRNKITSYNVELPNLKSLKIGQNRLEDCSGLQYSPKLQYLNLFGTDITDINKFIPQQLFNLKSLQLEYNNISELMYVSNFVNLQSLSLTGNQNIKNIDPLKQCTQLTELKMMQTNVSDIWPLQFMKNLTFLDLQQTLVIDLHPLQYLYKLEHLHVTYANVIDVSPLSHLSQLQDLCLIYNKIVNWEPIKHHKNYPKLINKDEKTTFNLYDQKHPTTDEYKFYNLILKVHSSHKQIRKLLFQNQKFRYSLSQKKNNASVLLTNQKQMLNKTISILVPFISYNNTYFQ</sequence>
<evidence type="ECO:0000313" key="3">
    <source>
        <dbReference type="EMBL" id="CAI9960377.1"/>
    </source>
</evidence>
<protein>
    <submittedName>
        <fullName evidence="3">Partial</fullName>
    </submittedName>
</protein>
<dbReference type="Proteomes" id="UP001642409">
    <property type="component" value="Unassembled WGS sequence"/>
</dbReference>
<dbReference type="Pfam" id="PF12799">
    <property type="entry name" value="LRR_4"/>
    <property type="match status" value="1"/>
</dbReference>
<dbReference type="InterPro" id="IPR001611">
    <property type="entry name" value="Leu-rich_rpt"/>
</dbReference>
<dbReference type="EMBL" id="CATOUU010000931">
    <property type="protein sequence ID" value="CAI9960377.1"/>
    <property type="molecule type" value="Genomic_DNA"/>
</dbReference>
<comment type="caution">
    <text evidence="3">The sequence shown here is derived from an EMBL/GenBank/DDBJ whole genome shotgun (WGS) entry which is preliminary data.</text>
</comment>
<evidence type="ECO:0000313" key="5">
    <source>
        <dbReference type="Proteomes" id="UP001642409"/>
    </source>
</evidence>
<dbReference type="SUPFAM" id="SSF52058">
    <property type="entry name" value="L domain-like"/>
    <property type="match status" value="1"/>
</dbReference>
<keyword evidence="1" id="KW-0433">Leucine-rich repeat</keyword>
<evidence type="ECO:0000256" key="2">
    <source>
        <dbReference type="ARBA" id="ARBA00022737"/>
    </source>
</evidence>
<reference evidence="3" key="1">
    <citation type="submission" date="2023-06" db="EMBL/GenBank/DDBJ databases">
        <authorList>
            <person name="Kurt Z."/>
        </authorList>
    </citation>
    <scope>NUCLEOTIDE SEQUENCE</scope>
</reference>
<dbReference type="PRINTS" id="PR00019">
    <property type="entry name" value="LEURICHRPT"/>
</dbReference>
<reference evidence="4 5" key="2">
    <citation type="submission" date="2024-07" db="EMBL/GenBank/DDBJ databases">
        <authorList>
            <person name="Akdeniz Z."/>
        </authorList>
    </citation>
    <scope>NUCLEOTIDE SEQUENCE [LARGE SCALE GENOMIC DNA]</scope>
</reference>
<dbReference type="InterPro" id="IPR003591">
    <property type="entry name" value="Leu-rich_rpt_typical-subtyp"/>
</dbReference>
<gene>
    <name evidence="3" type="ORF">HINF_LOCUS48022</name>
    <name evidence="4" type="ORF">HINF_LOCUS7756</name>
</gene>
<dbReference type="InterPro" id="IPR050836">
    <property type="entry name" value="SDS22/Internalin_LRR"/>
</dbReference>
<dbReference type="PANTHER" id="PTHR46652:SF3">
    <property type="entry name" value="LEUCINE-RICH REPEAT-CONTAINING PROTEIN 9"/>
    <property type="match status" value="1"/>
</dbReference>
<dbReference type="EMBL" id="CAXDID020000016">
    <property type="protein sequence ID" value="CAL5983719.1"/>
    <property type="molecule type" value="Genomic_DNA"/>
</dbReference>
<name>A0AA86QTA9_9EUKA</name>
<dbReference type="SMART" id="SM00365">
    <property type="entry name" value="LRR_SD22"/>
    <property type="match status" value="6"/>
</dbReference>
<dbReference type="PROSITE" id="PS51450">
    <property type="entry name" value="LRR"/>
    <property type="match status" value="3"/>
</dbReference>
<keyword evidence="2" id="KW-0677">Repeat</keyword>
<organism evidence="3">
    <name type="scientific">Hexamita inflata</name>
    <dbReference type="NCBI Taxonomy" id="28002"/>
    <lineage>
        <taxon>Eukaryota</taxon>
        <taxon>Metamonada</taxon>
        <taxon>Diplomonadida</taxon>
        <taxon>Hexamitidae</taxon>
        <taxon>Hexamitinae</taxon>
        <taxon>Hexamita</taxon>
    </lineage>
</organism>
<dbReference type="InterPro" id="IPR032675">
    <property type="entry name" value="LRR_dom_sf"/>
</dbReference>
<dbReference type="Pfam" id="PF13516">
    <property type="entry name" value="LRR_6"/>
    <property type="match status" value="2"/>
</dbReference>
<proteinExistence type="predicted"/>
<dbReference type="PANTHER" id="PTHR46652">
    <property type="entry name" value="LEUCINE-RICH REPEAT AND IQ DOMAIN-CONTAINING PROTEIN 1-RELATED"/>
    <property type="match status" value="1"/>
</dbReference>
<dbReference type="AlphaFoldDB" id="A0AA86QTA9"/>
<keyword evidence="5" id="KW-1185">Reference proteome</keyword>
<evidence type="ECO:0000256" key="1">
    <source>
        <dbReference type="ARBA" id="ARBA00022614"/>
    </source>
</evidence>
<dbReference type="SMART" id="SM00369">
    <property type="entry name" value="LRR_TYP"/>
    <property type="match status" value="4"/>
</dbReference>
<dbReference type="InterPro" id="IPR025875">
    <property type="entry name" value="Leu-rich_rpt_4"/>
</dbReference>
<dbReference type="Gene3D" id="3.80.10.10">
    <property type="entry name" value="Ribonuclease Inhibitor"/>
    <property type="match status" value="2"/>
</dbReference>
<evidence type="ECO:0000313" key="4">
    <source>
        <dbReference type="EMBL" id="CAL5983719.1"/>
    </source>
</evidence>